<dbReference type="AlphaFoldDB" id="A0A6A6TIU5"/>
<feature type="compositionally biased region" description="Gly residues" evidence="1">
    <location>
        <begin position="134"/>
        <end position="143"/>
    </location>
</feature>
<accession>A0A6A6TIU5</accession>
<evidence type="ECO:0000313" key="3">
    <source>
        <dbReference type="Proteomes" id="UP000799324"/>
    </source>
</evidence>
<feature type="compositionally biased region" description="Basic residues" evidence="1">
    <location>
        <begin position="888"/>
        <end position="902"/>
    </location>
</feature>
<dbReference type="Proteomes" id="UP000799324">
    <property type="component" value="Unassembled WGS sequence"/>
</dbReference>
<gene>
    <name evidence="2" type="ORF">K491DRAFT_712345</name>
</gene>
<feature type="compositionally biased region" description="Basic residues" evidence="1">
    <location>
        <begin position="447"/>
        <end position="457"/>
    </location>
</feature>
<evidence type="ECO:0000256" key="1">
    <source>
        <dbReference type="SAM" id="MobiDB-lite"/>
    </source>
</evidence>
<feature type="compositionally biased region" description="Low complexity" evidence="1">
    <location>
        <begin position="50"/>
        <end position="62"/>
    </location>
</feature>
<protein>
    <recommendedName>
        <fullName evidence="4">Cell wall proline rich protein</fullName>
    </recommendedName>
</protein>
<feature type="compositionally biased region" description="Polar residues" evidence="1">
    <location>
        <begin position="762"/>
        <end position="778"/>
    </location>
</feature>
<feature type="compositionally biased region" description="Polar residues" evidence="1">
    <location>
        <begin position="286"/>
        <end position="302"/>
    </location>
</feature>
<feature type="compositionally biased region" description="Polar residues" evidence="1">
    <location>
        <begin position="851"/>
        <end position="863"/>
    </location>
</feature>
<feature type="compositionally biased region" description="Basic residues" evidence="1">
    <location>
        <begin position="425"/>
        <end position="438"/>
    </location>
</feature>
<feature type="compositionally biased region" description="Pro residues" evidence="1">
    <location>
        <begin position="158"/>
        <end position="170"/>
    </location>
</feature>
<feature type="compositionally biased region" description="Low complexity" evidence="1">
    <location>
        <begin position="745"/>
        <end position="761"/>
    </location>
</feature>
<feature type="region of interest" description="Disordered" evidence="1">
    <location>
        <begin position="601"/>
        <end position="910"/>
    </location>
</feature>
<dbReference type="EMBL" id="MU004304">
    <property type="protein sequence ID" value="KAF2659810.1"/>
    <property type="molecule type" value="Genomic_DNA"/>
</dbReference>
<evidence type="ECO:0000313" key="2">
    <source>
        <dbReference type="EMBL" id="KAF2659810.1"/>
    </source>
</evidence>
<feature type="compositionally biased region" description="Polar residues" evidence="1">
    <location>
        <begin position="542"/>
        <end position="552"/>
    </location>
</feature>
<proteinExistence type="predicted"/>
<feature type="compositionally biased region" description="Polar residues" evidence="1">
    <location>
        <begin position="831"/>
        <end position="841"/>
    </location>
</feature>
<reference evidence="2" key="1">
    <citation type="journal article" date="2020" name="Stud. Mycol.">
        <title>101 Dothideomycetes genomes: a test case for predicting lifestyles and emergence of pathogens.</title>
        <authorList>
            <person name="Haridas S."/>
            <person name="Albert R."/>
            <person name="Binder M."/>
            <person name="Bloem J."/>
            <person name="Labutti K."/>
            <person name="Salamov A."/>
            <person name="Andreopoulos B."/>
            <person name="Baker S."/>
            <person name="Barry K."/>
            <person name="Bills G."/>
            <person name="Bluhm B."/>
            <person name="Cannon C."/>
            <person name="Castanera R."/>
            <person name="Culley D."/>
            <person name="Daum C."/>
            <person name="Ezra D."/>
            <person name="Gonzalez J."/>
            <person name="Henrissat B."/>
            <person name="Kuo A."/>
            <person name="Liang C."/>
            <person name="Lipzen A."/>
            <person name="Lutzoni F."/>
            <person name="Magnuson J."/>
            <person name="Mondo S."/>
            <person name="Nolan M."/>
            <person name="Ohm R."/>
            <person name="Pangilinan J."/>
            <person name="Park H.-J."/>
            <person name="Ramirez L."/>
            <person name="Alfaro M."/>
            <person name="Sun H."/>
            <person name="Tritt A."/>
            <person name="Yoshinaga Y."/>
            <person name="Zwiers L.-H."/>
            <person name="Turgeon B."/>
            <person name="Goodwin S."/>
            <person name="Spatafora J."/>
            <person name="Crous P."/>
            <person name="Grigoriev I."/>
        </authorList>
    </citation>
    <scope>NUCLEOTIDE SEQUENCE</scope>
    <source>
        <strain evidence="2">CBS 122681</strain>
    </source>
</reference>
<feature type="compositionally biased region" description="Polar residues" evidence="1">
    <location>
        <begin position="804"/>
        <end position="814"/>
    </location>
</feature>
<evidence type="ECO:0008006" key="4">
    <source>
        <dbReference type="Google" id="ProtNLM"/>
    </source>
</evidence>
<feature type="compositionally biased region" description="Polar residues" evidence="1">
    <location>
        <begin position="102"/>
        <end position="111"/>
    </location>
</feature>
<organism evidence="2 3">
    <name type="scientific">Lophiostoma macrostomum CBS 122681</name>
    <dbReference type="NCBI Taxonomy" id="1314788"/>
    <lineage>
        <taxon>Eukaryota</taxon>
        <taxon>Fungi</taxon>
        <taxon>Dikarya</taxon>
        <taxon>Ascomycota</taxon>
        <taxon>Pezizomycotina</taxon>
        <taxon>Dothideomycetes</taxon>
        <taxon>Pleosporomycetidae</taxon>
        <taxon>Pleosporales</taxon>
        <taxon>Lophiostomataceae</taxon>
        <taxon>Lophiostoma</taxon>
    </lineage>
</organism>
<keyword evidence="3" id="KW-1185">Reference proteome</keyword>
<feature type="compositionally biased region" description="Low complexity" evidence="1">
    <location>
        <begin position="349"/>
        <end position="363"/>
    </location>
</feature>
<feature type="region of interest" description="Disordered" evidence="1">
    <location>
        <begin position="29"/>
        <end position="477"/>
    </location>
</feature>
<dbReference type="OrthoDB" id="5406427at2759"/>
<feature type="compositionally biased region" description="Low complexity" evidence="1">
    <location>
        <begin position="267"/>
        <end position="280"/>
    </location>
</feature>
<feature type="compositionally biased region" description="Low complexity" evidence="1">
    <location>
        <begin position="390"/>
        <end position="406"/>
    </location>
</feature>
<name>A0A6A6TIU5_9PLEO</name>
<feature type="compositionally biased region" description="Polar residues" evidence="1">
    <location>
        <begin position="705"/>
        <end position="722"/>
    </location>
</feature>
<feature type="compositionally biased region" description="Basic and acidic residues" evidence="1">
    <location>
        <begin position="658"/>
        <end position="684"/>
    </location>
</feature>
<feature type="region of interest" description="Disordered" evidence="1">
    <location>
        <begin position="538"/>
        <end position="574"/>
    </location>
</feature>
<sequence>MAQIALPRQQVTQPPQAAAIGSPLYQRRAASTAGPIELVPNPDFTFPQRAPDSLSPASASAPNVHPMSLQGYPSARRGSAPGLRQKSVSALPDFSFNPAGASHSSETATTPPHSPMENPATPSRPIGHRRGGSEFIGGDGRTGGMALSSSPTKGDGILPPPSNNLRPGPPAGRRGHAHRRSGAISSHDLSAIMRPADSSAPARSGSAPVTPLEGDQFVFGHAAHKSVSQPSLRDNGFFSDSADSSPRRPPSRARVGFSDKIEYIRPLSTISSETETSLSTVRGHSATGSLSSIVSGGASTPPSARMNRPSLSTTSENEGRPSTAGAILEMSPRKSPQFAEDAFNRKRPMSAVSASSPTSMTSSTLPRVPAKRRGFFRLESRRSDTSIPTLSSSASDPALSAPSDSPLPSPMLDNDDVFTESQKPKPVRKAARKPRKVKSWANSIISRKGKHGSKAKCRTPTPPPATVSDLEDTSDSEDMEFEANFDVDNTVTIVSPTDSAVPERKADTNIASWRPRELKRVDSDIMSPVIDLDAALGPFNTPHGSSPQSQQRGFAAHRRAMHSAGGGLTNHRRTESAPALVPFELRTSTVSAPPAMADVFEEEEPEEDPTSTMVESKSPAAVSEDAEEEATDPKIQLVETEDPQAGSAIKWNFGDGLGIKRGDRPRHEVPLSPLHVEKPVDKNASKQSLDVSPVEVVEDFEEPRTSSLTHSSDSTVTPQITADETKEHQPVMNLPLPLPQQSLMTPDTFTSSFSSPDFRSSQASLDTPRLGTSASSITDYRAMPSPHFGEPGPELRVSVDDVPSLTSSRSTMTSAMHHAFPMMSPRGPGERSTSLCSVPSDTEQHRRKRSSIASLSRLINGSSHGEKSKLSIVQRPHSEYLEPTTQSSKKKQNRLSKLKFWKSTKEAPRS</sequence>